<evidence type="ECO:0000259" key="1">
    <source>
        <dbReference type="SMART" id="SM00327"/>
    </source>
</evidence>
<dbReference type="Gene3D" id="3.40.50.410">
    <property type="entry name" value="von Willebrand factor, type A domain"/>
    <property type="match status" value="1"/>
</dbReference>
<dbReference type="SMART" id="SM00327">
    <property type="entry name" value="VWA"/>
    <property type="match status" value="1"/>
</dbReference>
<organism evidence="2 3">
    <name type="scientific">candidate division WOR_3 bacterium SM23_42</name>
    <dbReference type="NCBI Taxonomy" id="1703779"/>
    <lineage>
        <taxon>Bacteria</taxon>
        <taxon>Bacteria division WOR-3</taxon>
    </lineage>
</organism>
<dbReference type="PANTHER" id="PTHR33608">
    <property type="entry name" value="BLL2464 PROTEIN"/>
    <property type="match status" value="1"/>
</dbReference>
<accession>A0A0S8FTF4</accession>
<feature type="domain" description="VWFA" evidence="1">
    <location>
        <begin position="82"/>
        <end position="254"/>
    </location>
</feature>
<dbReference type="SUPFAM" id="SSF53300">
    <property type="entry name" value="vWA-like"/>
    <property type="match status" value="1"/>
</dbReference>
<reference evidence="2 3" key="1">
    <citation type="journal article" date="2015" name="Microbiome">
        <title>Genomic resolution of linkages in carbon, nitrogen, and sulfur cycling among widespread estuary sediment bacteria.</title>
        <authorList>
            <person name="Baker B.J."/>
            <person name="Lazar C.S."/>
            <person name="Teske A.P."/>
            <person name="Dick G.J."/>
        </authorList>
    </citation>
    <scope>NUCLEOTIDE SEQUENCE [LARGE SCALE GENOMIC DNA]</scope>
    <source>
        <strain evidence="2">SM23_42</strain>
    </source>
</reference>
<dbReference type="STRING" id="1703779.AMJ83_10005"/>
<name>A0A0S8FTF4_UNCW3</name>
<evidence type="ECO:0000313" key="3">
    <source>
        <dbReference type="Proteomes" id="UP000051373"/>
    </source>
</evidence>
<dbReference type="Pfam" id="PF01882">
    <property type="entry name" value="DUF58"/>
    <property type="match status" value="1"/>
</dbReference>
<dbReference type="Proteomes" id="UP000051373">
    <property type="component" value="Unassembled WGS sequence"/>
</dbReference>
<dbReference type="EMBL" id="LJUJ01000028">
    <property type="protein sequence ID" value="KPK62700.1"/>
    <property type="molecule type" value="Genomic_DNA"/>
</dbReference>
<dbReference type="CDD" id="cd00198">
    <property type="entry name" value="vWFA"/>
    <property type="match status" value="1"/>
</dbReference>
<proteinExistence type="predicted"/>
<dbReference type="AlphaFoldDB" id="A0A0S8FTF4"/>
<protein>
    <recommendedName>
        <fullName evidence="1">VWFA domain-containing protein</fullName>
    </recommendedName>
</protein>
<dbReference type="InterPro" id="IPR002881">
    <property type="entry name" value="DUF58"/>
</dbReference>
<gene>
    <name evidence="2" type="ORF">AMJ83_10005</name>
</gene>
<dbReference type="InterPro" id="IPR002035">
    <property type="entry name" value="VWF_A"/>
</dbReference>
<dbReference type="InterPro" id="IPR036465">
    <property type="entry name" value="vWFA_dom_sf"/>
</dbReference>
<comment type="caution">
    <text evidence="2">The sequence shown here is derived from an EMBL/GenBank/DDBJ whole genome shotgun (WGS) entry which is preliminary data.</text>
</comment>
<dbReference type="PANTHER" id="PTHR33608:SF7">
    <property type="entry name" value="DUF58 DOMAIN-CONTAINING PROTEIN"/>
    <property type="match status" value="1"/>
</dbReference>
<sequence>MSTSKEYLDPEVLARLSRLDLKARLVVEGFLSGLHASPFKGFSQEFADYRQYMPGDELKRVDWKVYGRSDRFYIKEYQEETNLRAYILLDKSGSMGYGKKLSKLEYAKYLGASLAYMLFKQKDNVGIATFDTQIREIIPPSARRTNFMMILRTIADATPGGETNVNDVLYQLAQKIRRRGLVIVLSDMLDNPADVLRSLKSFRYRKHEILAFQILDTDESDFPFGESAVFSDLENGSEMVVNPDLIRDRYRKQFEEFIKFYNQRLLESHIDHTLLYTNTPYDKALFAYLQKRTRLQ</sequence>
<evidence type="ECO:0000313" key="2">
    <source>
        <dbReference type="EMBL" id="KPK62700.1"/>
    </source>
</evidence>